<keyword evidence="8" id="KW-0131">Cell cycle</keyword>
<dbReference type="Proteomes" id="UP000194153">
    <property type="component" value="Unassembled WGS sequence"/>
</dbReference>
<keyword evidence="6" id="KW-0998">Cell outer membrane</keyword>
<evidence type="ECO:0000256" key="4">
    <source>
        <dbReference type="ARBA" id="ARBA00023136"/>
    </source>
</evidence>
<dbReference type="PROSITE" id="PS51123">
    <property type="entry name" value="OMPA_2"/>
    <property type="match status" value="1"/>
</dbReference>
<evidence type="ECO:0000256" key="5">
    <source>
        <dbReference type="ARBA" id="ARBA00023139"/>
    </source>
</evidence>
<dbReference type="InterPro" id="IPR050330">
    <property type="entry name" value="Bact_OuterMem_StrucFunc"/>
</dbReference>
<comment type="subcellular location">
    <subcellularLocation>
        <location evidence="1">Cell outer membrane</location>
    </subcellularLocation>
</comment>
<accession>A0ABQ0ME88</accession>
<dbReference type="InterPro" id="IPR036737">
    <property type="entry name" value="OmpA-like_sf"/>
</dbReference>
<dbReference type="Pfam" id="PF00691">
    <property type="entry name" value="OmpA"/>
    <property type="match status" value="1"/>
</dbReference>
<organism evidence="13 14">
    <name type="scientific">Geoanaerobacter pelophilus</name>
    <dbReference type="NCBI Taxonomy" id="60036"/>
    <lineage>
        <taxon>Bacteria</taxon>
        <taxon>Pseudomonadati</taxon>
        <taxon>Thermodesulfobacteriota</taxon>
        <taxon>Desulfuromonadia</taxon>
        <taxon>Geobacterales</taxon>
        <taxon>Geobacteraceae</taxon>
        <taxon>Geoanaerobacter</taxon>
    </lineage>
</organism>
<evidence type="ECO:0000256" key="2">
    <source>
        <dbReference type="ARBA" id="ARBA00022618"/>
    </source>
</evidence>
<evidence type="ECO:0000256" key="10">
    <source>
        <dbReference type="PROSITE-ProRule" id="PRU00473"/>
    </source>
</evidence>
<sequence>MATGPGAAAARNVAAETAAASGEDEKIAFDGAPEGAAKIPSELKRIHFDFDSYLLPPEARDTLASNAEVLTEGPQVKVRIAGHCDERGSDEYNLALSDKRARAAQEYLVGLGVPRERLSVIGYGKERPLAPGHDEASWAQNRRDEFEMTP</sequence>
<feature type="region of interest" description="Disordered" evidence="11">
    <location>
        <begin position="126"/>
        <end position="150"/>
    </location>
</feature>
<keyword evidence="2" id="KW-0132">Cell division</keyword>
<gene>
    <name evidence="9" type="primary">pal</name>
    <name evidence="13" type="ORF">GPEL0_01r0301</name>
</gene>
<name>A0ABQ0ME88_9BACT</name>
<dbReference type="NCBIfam" id="TIGR02802">
    <property type="entry name" value="Pal_lipo"/>
    <property type="match status" value="1"/>
</dbReference>
<dbReference type="InterPro" id="IPR006665">
    <property type="entry name" value="OmpA-like"/>
</dbReference>
<keyword evidence="3" id="KW-0732">Signal</keyword>
<dbReference type="PANTHER" id="PTHR30329:SF21">
    <property type="entry name" value="LIPOPROTEIN YIAD-RELATED"/>
    <property type="match status" value="1"/>
</dbReference>
<keyword evidence="14" id="KW-1185">Reference proteome</keyword>
<evidence type="ECO:0000256" key="3">
    <source>
        <dbReference type="ARBA" id="ARBA00022729"/>
    </source>
</evidence>
<evidence type="ECO:0000313" key="14">
    <source>
        <dbReference type="Proteomes" id="UP000194153"/>
    </source>
</evidence>
<protein>
    <recommendedName>
        <fullName evidence="9">Peptidoglycan-associated protein</fullName>
    </recommendedName>
</protein>
<evidence type="ECO:0000313" key="13">
    <source>
        <dbReference type="EMBL" id="GAW65423.1"/>
    </source>
</evidence>
<keyword evidence="5" id="KW-0564">Palmitate</keyword>
<dbReference type="SUPFAM" id="SSF103088">
    <property type="entry name" value="OmpA-like"/>
    <property type="match status" value="1"/>
</dbReference>
<feature type="domain" description="OmpA-like" evidence="12">
    <location>
        <begin position="35"/>
        <end position="150"/>
    </location>
</feature>
<dbReference type="InterPro" id="IPR014169">
    <property type="entry name" value="Pal_lipo_C"/>
</dbReference>
<evidence type="ECO:0000256" key="8">
    <source>
        <dbReference type="ARBA" id="ARBA00023306"/>
    </source>
</evidence>
<dbReference type="PANTHER" id="PTHR30329">
    <property type="entry name" value="STATOR ELEMENT OF FLAGELLAR MOTOR COMPLEX"/>
    <property type="match status" value="1"/>
</dbReference>
<evidence type="ECO:0000256" key="7">
    <source>
        <dbReference type="ARBA" id="ARBA00023288"/>
    </source>
</evidence>
<dbReference type="PRINTS" id="PR01021">
    <property type="entry name" value="OMPADOMAIN"/>
</dbReference>
<evidence type="ECO:0000256" key="11">
    <source>
        <dbReference type="SAM" id="MobiDB-lite"/>
    </source>
</evidence>
<proteinExistence type="inferred from homology"/>
<reference evidence="14" key="1">
    <citation type="submission" date="2017-05" db="EMBL/GenBank/DDBJ databases">
        <title>Draft genome sequence of Geobacter pelophilus, a iron(III)-reducing bacteria.</title>
        <authorList>
            <person name="Aoyagi T."/>
            <person name="Koike H."/>
            <person name="Morita T."/>
            <person name="Sato Y."/>
            <person name="Habe H."/>
            <person name="Hori T."/>
        </authorList>
    </citation>
    <scope>NUCLEOTIDE SEQUENCE [LARGE SCALE GENOMIC DNA]</scope>
    <source>
        <strain evidence="14">Drf2</strain>
    </source>
</reference>
<evidence type="ECO:0000256" key="1">
    <source>
        <dbReference type="ARBA" id="ARBA00004442"/>
    </source>
</evidence>
<dbReference type="HAMAP" id="MF_02204">
    <property type="entry name" value="Pal"/>
    <property type="match status" value="1"/>
</dbReference>
<dbReference type="Gene3D" id="3.30.1330.60">
    <property type="entry name" value="OmpA-like domain"/>
    <property type="match status" value="1"/>
</dbReference>
<evidence type="ECO:0000256" key="9">
    <source>
        <dbReference type="HAMAP-Rule" id="MF_02204"/>
    </source>
</evidence>
<comment type="caution">
    <text evidence="13">The sequence shown here is derived from an EMBL/GenBank/DDBJ whole genome shotgun (WGS) entry which is preliminary data.</text>
</comment>
<evidence type="ECO:0000256" key="6">
    <source>
        <dbReference type="ARBA" id="ARBA00023237"/>
    </source>
</evidence>
<dbReference type="InterPro" id="IPR006664">
    <property type="entry name" value="OMP_bac"/>
</dbReference>
<dbReference type="EMBL" id="BDQG01000001">
    <property type="protein sequence ID" value="GAW65423.1"/>
    <property type="molecule type" value="Genomic_DNA"/>
</dbReference>
<keyword evidence="4 10" id="KW-0472">Membrane</keyword>
<comment type="similarity">
    <text evidence="9">Belongs to the Pal lipoprotein family.</text>
</comment>
<dbReference type="CDD" id="cd07185">
    <property type="entry name" value="OmpA_C-like"/>
    <property type="match status" value="1"/>
</dbReference>
<dbReference type="InterPro" id="IPR039001">
    <property type="entry name" value="Pal"/>
</dbReference>
<evidence type="ECO:0000259" key="12">
    <source>
        <dbReference type="PROSITE" id="PS51123"/>
    </source>
</evidence>
<keyword evidence="7" id="KW-0449">Lipoprotein</keyword>